<dbReference type="AlphaFoldDB" id="A0A6B0SBP6"/>
<sequence>MLGSWTGPCAPLQTRGGQGGGNPQPSGDWRPGGRAWSADLRLSASLSLDAATRRGWIGTCSRGWGRRGQPWAPPGLHLCHFGRPEDRPPLRAPWSPAPGAPPRGAVCRLHLAASSLFPSLSGPERGTK</sequence>
<accession>A0A6B0SBP6</accession>
<comment type="caution">
    <text evidence="2">The sequence shown here is derived from an EMBL/GenBank/DDBJ whole genome shotgun (WGS) entry which is preliminary data.</text>
</comment>
<name>A0A6B0SBP6_9CETA</name>
<dbReference type="Proteomes" id="UP000322234">
    <property type="component" value="Unassembled WGS sequence"/>
</dbReference>
<dbReference type="EMBL" id="VBQZ03002701">
    <property type="protein sequence ID" value="MXQ99912.1"/>
    <property type="molecule type" value="Genomic_DNA"/>
</dbReference>
<protein>
    <submittedName>
        <fullName evidence="2">Uncharacterized protein</fullName>
    </submittedName>
</protein>
<evidence type="ECO:0000256" key="1">
    <source>
        <dbReference type="SAM" id="MobiDB-lite"/>
    </source>
</evidence>
<keyword evidence="3" id="KW-1185">Reference proteome</keyword>
<feature type="region of interest" description="Disordered" evidence="1">
    <location>
        <begin position="1"/>
        <end position="35"/>
    </location>
</feature>
<evidence type="ECO:0000313" key="3">
    <source>
        <dbReference type="Proteomes" id="UP000322234"/>
    </source>
</evidence>
<evidence type="ECO:0000313" key="2">
    <source>
        <dbReference type="EMBL" id="MXQ99912.1"/>
    </source>
</evidence>
<reference evidence="2" key="1">
    <citation type="submission" date="2019-10" db="EMBL/GenBank/DDBJ databases">
        <title>The sequence and de novo assembly of the wild yak genome.</title>
        <authorList>
            <person name="Liu Y."/>
        </authorList>
    </citation>
    <scope>NUCLEOTIDE SEQUENCE [LARGE SCALE GENOMIC DNA]</scope>
    <source>
        <strain evidence="2">WY2019</strain>
    </source>
</reference>
<organism evidence="2 3">
    <name type="scientific">Bos mutus</name>
    <name type="common">wild yak</name>
    <dbReference type="NCBI Taxonomy" id="72004"/>
    <lineage>
        <taxon>Eukaryota</taxon>
        <taxon>Metazoa</taxon>
        <taxon>Chordata</taxon>
        <taxon>Craniata</taxon>
        <taxon>Vertebrata</taxon>
        <taxon>Euteleostomi</taxon>
        <taxon>Mammalia</taxon>
        <taxon>Eutheria</taxon>
        <taxon>Laurasiatheria</taxon>
        <taxon>Artiodactyla</taxon>
        <taxon>Ruminantia</taxon>
        <taxon>Pecora</taxon>
        <taxon>Bovidae</taxon>
        <taxon>Bovinae</taxon>
        <taxon>Bos</taxon>
    </lineage>
</organism>
<proteinExistence type="predicted"/>
<gene>
    <name evidence="2" type="ORF">E5288_WYG003874</name>
</gene>